<dbReference type="Proteomes" id="UP001500839">
    <property type="component" value="Unassembled WGS sequence"/>
</dbReference>
<reference evidence="2" key="1">
    <citation type="journal article" date="2019" name="Int. J. Syst. Evol. Microbiol.">
        <title>The Global Catalogue of Microorganisms (GCM) 10K type strain sequencing project: providing services to taxonomists for standard genome sequencing and annotation.</title>
        <authorList>
            <consortium name="The Broad Institute Genomics Platform"/>
            <consortium name="The Broad Institute Genome Sequencing Center for Infectious Disease"/>
            <person name="Wu L."/>
            <person name="Ma J."/>
        </authorList>
    </citation>
    <scope>NUCLEOTIDE SEQUENCE [LARGE SCALE GENOMIC DNA]</scope>
    <source>
        <strain evidence="2">JCM 18542</strain>
    </source>
</reference>
<sequence length="95" mass="10012">MPATEWISSTITVSTPVRVSRADEVSIRYSDSGVVMRMSGGSADQGAPPRLGRVSGSHAYGDAGARRACPGRGVGDAGEWPLQVAFDVHGQRLER</sequence>
<keyword evidence="2" id="KW-1185">Reference proteome</keyword>
<proteinExistence type="predicted"/>
<evidence type="ECO:0000313" key="1">
    <source>
        <dbReference type="EMBL" id="GAA4817036.1"/>
    </source>
</evidence>
<name>A0ABP9CWR5_9ACTN</name>
<comment type="caution">
    <text evidence="1">The sequence shown here is derived from an EMBL/GenBank/DDBJ whole genome shotgun (WGS) entry which is preliminary data.</text>
</comment>
<protein>
    <submittedName>
        <fullName evidence="1">Uncharacterized protein</fullName>
    </submittedName>
</protein>
<evidence type="ECO:0000313" key="2">
    <source>
        <dbReference type="Proteomes" id="UP001500839"/>
    </source>
</evidence>
<organism evidence="1 2">
    <name type="scientific">Tomitella cavernea</name>
    <dbReference type="NCBI Taxonomy" id="1387982"/>
    <lineage>
        <taxon>Bacteria</taxon>
        <taxon>Bacillati</taxon>
        <taxon>Actinomycetota</taxon>
        <taxon>Actinomycetes</taxon>
        <taxon>Mycobacteriales</taxon>
        <taxon>Tomitella</taxon>
    </lineage>
</organism>
<dbReference type="EMBL" id="BAABKQ010000001">
    <property type="protein sequence ID" value="GAA4817036.1"/>
    <property type="molecule type" value="Genomic_DNA"/>
</dbReference>
<gene>
    <name evidence="1" type="ORF">GCM10023353_24440</name>
</gene>
<accession>A0ABP9CWR5</accession>